<keyword evidence="3" id="KW-1185">Reference proteome</keyword>
<accession>A0A7J5D4H5</accession>
<feature type="region of interest" description="Disordered" evidence="1">
    <location>
        <begin position="1"/>
        <end position="28"/>
    </location>
</feature>
<gene>
    <name evidence="2" type="ORF">F8144_37480</name>
</gene>
<dbReference type="AlphaFoldDB" id="A0A7J5D4H5"/>
<dbReference type="RefSeq" id="WP_151473903.1">
    <property type="nucleotide sequence ID" value="NZ_WBKG01000046.1"/>
</dbReference>
<dbReference type="Proteomes" id="UP000442990">
    <property type="component" value="Unassembled WGS sequence"/>
</dbReference>
<dbReference type="EMBL" id="WBKG01000046">
    <property type="protein sequence ID" value="KAB1978939.1"/>
    <property type="molecule type" value="Genomic_DNA"/>
</dbReference>
<sequence length="238" mass="25865">MTSPGFRPTHVVPQDGLPAWESPDPSRPTVPLDALLPVELVDRLGDWGRIVCANGWSAWVDGRLLVAVPQVPPAATRPLARTADPRPLLARVEQALTGYRRATEELASGRLEAETFRARTQGSRIGVVVDGESLWLYDGEHERWVYCDGTRLSTFAAERAPSATRRETTDRPEERDRARGSARPPEPSVAQGPGPAHGHQTEPTRIVRGSASGGPPEGPPGGHEPTRLVTFDDDRGEE</sequence>
<protein>
    <submittedName>
        <fullName evidence="2">Uncharacterized protein</fullName>
    </submittedName>
</protein>
<feature type="region of interest" description="Disordered" evidence="1">
    <location>
        <begin position="157"/>
        <end position="238"/>
    </location>
</feature>
<evidence type="ECO:0000256" key="1">
    <source>
        <dbReference type="SAM" id="MobiDB-lite"/>
    </source>
</evidence>
<proteinExistence type="predicted"/>
<comment type="caution">
    <text evidence="2">The sequence shown here is derived from an EMBL/GenBank/DDBJ whole genome shotgun (WGS) entry which is preliminary data.</text>
</comment>
<evidence type="ECO:0000313" key="2">
    <source>
        <dbReference type="EMBL" id="KAB1978939.1"/>
    </source>
</evidence>
<reference evidence="2 3" key="1">
    <citation type="submission" date="2019-09" db="EMBL/GenBank/DDBJ databases">
        <title>Isolation and identification of active actinomycetes.</title>
        <authorList>
            <person name="Yu Z."/>
            <person name="Han C."/>
            <person name="Yu B."/>
        </authorList>
    </citation>
    <scope>NUCLEOTIDE SEQUENCE [LARGE SCALE GENOMIC DNA]</scope>
    <source>
        <strain evidence="2 3">NEAU-H2</strain>
    </source>
</reference>
<evidence type="ECO:0000313" key="3">
    <source>
        <dbReference type="Proteomes" id="UP000442990"/>
    </source>
</evidence>
<name>A0A7J5D4H5_9ACTN</name>
<organism evidence="2 3">
    <name type="scientific">Streptomyces triticiradicis</name>
    <dbReference type="NCBI Taxonomy" id="2651189"/>
    <lineage>
        <taxon>Bacteria</taxon>
        <taxon>Bacillati</taxon>
        <taxon>Actinomycetota</taxon>
        <taxon>Actinomycetes</taxon>
        <taxon>Kitasatosporales</taxon>
        <taxon>Streptomycetaceae</taxon>
        <taxon>Streptomyces</taxon>
    </lineage>
</organism>
<feature type="compositionally biased region" description="Basic and acidic residues" evidence="1">
    <location>
        <begin position="224"/>
        <end position="238"/>
    </location>
</feature>
<feature type="compositionally biased region" description="Basic and acidic residues" evidence="1">
    <location>
        <begin position="164"/>
        <end position="179"/>
    </location>
</feature>